<sequence length="288" mass="31727">MRDQQWLVALAFVAPGAIALVLLRVVPAVDAFLDSLQRTSVLRQTTSWVGLQNYVDLLQDPGFRQTVKVTAIFSLIVNPIQILTALLIALLLHKVLPGGRVWRAFVFIPVAVPAAVSTIIWGIAFQPNGLINAFLDVIGIGRQPFLTSPQQAMWSVLVMLSWIGVGYWMIFLIAGLQDIPASYYEAAKVDGAGTWRTFVNITLPLLRRPLAFVLVADTVSNFLVFAPIQILTNGGPENTTRLVMFDIYNKAYQVGDVNLAQAEVVLLVLVMAAIVSVQFWLLNRRGVD</sequence>
<dbReference type="SUPFAM" id="SSF161098">
    <property type="entry name" value="MetI-like"/>
    <property type="match status" value="1"/>
</dbReference>
<feature type="domain" description="ABC transmembrane type-1" evidence="8">
    <location>
        <begin position="67"/>
        <end position="278"/>
    </location>
</feature>
<dbReference type="InterPro" id="IPR035906">
    <property type="entry name" value="MetI-like_sf"/>
</dbReference>
<dbReference type="EMBL" id="JBHRZH010000031">
    <property type="protein sequence ID" value="MFC3764683.1"/>
    <property type="molecule type" value="Genomic_DNA"/>
</dbReference>
<feature type="transmembrane region" description="Helical" evidence="7">
    <location>
        <begin position="264"/>
        <end position="282"/>
    </location>
</feature>
<reference evidence="10" key="1">
    <citation type="journal article" date="2019" name="Int. J. Syst. Evol. Microbiol.">
        <title>The Global Catalogue of Microorganisms (GCM) 10K type strain sequencing project: providing services to taxonomists for standard genome sequencing and annotation.</title>
        <authorList>
            <consortium name="The Broad Institute Genomics Platform"/>
            <consortium name="The Broad Institute Genome Sequencing Center for Infectious Disease"/>
            <person name="Wu L."/>
            <person name="Ma J."/>
        </authorList>
    </citation>
    <scope>NUCLEOTIDE SEQUENCE [LARGE SCALE GENOMIC DNA]</scope>
    <source>
        <strain evidence="10">CGMCC 4.7241</strain>
    </source>
</reference>
<feature type="transmembrane region" description="Helical" evidence="7">
    <location>
        <begin position="71"/>
        <end position="92"/>
    </location>
</feature>
<evidence type="ECO:0000256" key="5">
    <source>
        <dbReference type="ARBA" id="ARBA00022989"/>
    </source>
</evidence>
<organism evidence="9 10">
    <name type="scientific">Tenggerimyces flavus</name>
    <dbReference type="NCBI Taxonomy" id="1708749"/>
    <lineage>
        <taxon>Bacteria</taxon>
        <taxon>Bacillati</taxon>
        <taxon>Actinomycetota</taxon>
        <taxon>Actinomycetes</taxon>
        <taxon>Propionibacteriales</taxon>
        <taxon>Nocardioidaceae</taxon>
        <taxon>Tenggerimyces</taxon>
    </lineage>
</organism>
<comment type="subcellular location">
    <subcellularLocation>
        <location evidence="1 7">Cell membrane</location>
        <topology evidence="1 7">Multi-pass membrane protein</topology>
    </subcellularLocation>
</comment>
<feature type="transmembrane region" description="Helical" evidence="7">
    <location>
        <begin position="7"/>
        <end position="26"/>
    </location>
</feature>
<dbReference type="PROSITE" id="PS50928">
    <property type="entry name" value="ABC_TM1"/>
    <property type="match status" value="1"/>
</dbReference>
<dbReference type="PANTHER" id="PTHR43227:SF7">
    <property type="entry name" value="ARABINOOLIGOSACCHARIDES TRANSPORT SYSTEM PERMEASE PROTEIN ARAP"/>
    <property type="match status" value="1"/>
</dbReference>
<feature type="transmembrane region" description="Helical" evidence="7">
    <location>
        <begin position="152"/>
        <end position="174"/>
    </location>
</feature>
<evidence type="ECO:0000256" key="1">
    <source>
        <dbReference type="ARBA" id="ARBA00004651"/>
    </source>
</evidence>
<dbReference type="InterPro" id="IPR050809">
    <property type="entry name" value="UgpAE/MalFG_permease"/>
</dbReference>
<evidence type="ECO:0000256" key="4">
    <source>
        <dbReference type="ARBA" id="ARBA00022692"/>
    </source>
</evidence>
<evidence type="ECO:0000256" key="2">
    <source>
        <dbReference type="ARBA" id="ARBA00022448"/>
    </source>
</evidence>
<dbReference type="Proteomes" id="UP001595699">
    <property type="component" value="Unassembled WGS sequence"/>
</dbReference>
<evidence type="ECO:0000313" key="9">
    <source>
        <dbReference type="EMBL" id="MFC3764683.1"/>
    </source>
</evidence>
<dbReference type="InterPro" id="IPR000515">
    <property type="entry name" value="MetI-like"/>
</dbReference>
<feature type="transmembrane region" description="Helical" evidence="7">
    <location>
        <begin position="104"/>
        <end position="124"/>
    </location>
</feature>
<name>A0ABV7YHQ9_9ACTN</name>
<keyword evidence="10" id="KW-1185">Reference proteome</keyword>
<accession>A0ABV7YHQ9</accession>
<keyword evidence="5 7" id="KW-1133">Transmembrane helix</keyword>
<evidence type="ECO:0000256" key="6">
    <source>
        <dbReference type="ARBA" id="ARBA00023136"/>
    </source>
</evidence>
<keyword evidence="6 7" id="KW-0472">Membrane</keyword>
<dbReference type="Pfam" id="PF00528">
    <property type="entry name" value="BPD_transp_1"/>
    <property type="match status" value="1"/>
</dbReference>
<dbReference type="RefSeq" id="WP_205119011.1">
    <property type="nucleotide sequence ID" value="NZ_JAFBCM010000001.1"/>
</dbReference>
<proteinExistence type="inferred from homology"/>
<feature type="transmembrane region" description="Helical" evidence="7">
    <location>
        <begin position="210"/>
        <end position="231"/>
    </location>
</feature>
<comment type="caution">
    <text evidence="9">The sequence shown here is derived from an EMBL/GenBank/DDBJ whole genome shotgun (WGS) entry which is preliminary data.</text>
</comment>
<evidence type="ECO:0000256" key="7">
    <source>
        <dbReference type="RuleBase" id="RU363032"/>
    </source>
</evidence>
<dbReference type="CDD" id="cd06261">
    <property type="entry name" value="TM_PBP2"/>
    <property type="match status" value="1"/>
</dbReference>
<evidence type="ECO:0000259" key="8">
    <source>
        <dbReference type="PROSITE" id="PS50928"/>
    </source>
</evidence>
<keyword evidence="2 7" id="KW-0813">Transport</keyword>
<protein>
    <submittedName>
        <fullName evidence="9">Carbohydrate ABC transporter permease</fullName>
    </submittedName>
</protein>
<dbReference type="PANTHER" id="PTHR43227">
    <property type="entry name" value="BLL4140 PROTEIN"/>
    <property type="match status" value="1"/>
</dbReference>
<evidence type="ECO:0000313" key="10">
    <source>
        <dbReference type="Proteomes" id="UP001595699"/>
    </source>
</evidence>
<evidence type="ECO:0000256" key="3">
    <source>
        <dbReference type="ARBA" id="ARBA00022475"/>
    </source>
</evidence>
<dbReference type="Gene3D" id="1.10.3720.10">
    <property type="entry name" value="MetI-like"/>
    <property type="match status" value="1"/>
</dbReference>
<keyword evidence="4 7" id="KW-0812">Transmembrane</keyword>
<comment type="similarity">
    <text evidence="7">Belongs to the binding-protein-dependent transport system permease family.</text>
</comment>
<gene>
    <name evidence="9" type="ORF">ACFOUW_27845</name>
</gene>
<keyword evidence="3" id="KW-1003">Cell membrane</keyword>